<evidence type="ECO:0000256" key="2">
    <source>
        <dbReference type="ARBA" id="ARBA00004613"/>
    </source>
</evidence>
<proteinExistence type="predicted"/>
<dbReference type="GO" id="GO:0004806">
    <property type="term" value="F:triacylglycerol lipase activity"/>
    <property type="evidence" value="ECO:0007669"/>
    <property type="project" value="UniProtKB-EC"/>
</dbReference>
<keyword evidence="4" id="KW-0964">Secreted</keyword>
<reference evidence="11" key="3">
    <citation type="submission" date="2024-03" db="EMBL/GenBank/DDBJ databases">
        <title>The Genome Sequence of Enterococcus sp. DIV0242b.</title>
        <authorList>
            <consortium name="The Broad Institute Genomics Platform"/>
            <consortium name="The Broad Institute Microbial Omics Core"/>
            <consortium name="The Broad Institute Genomic Center for Infectious Diseases"/>
            <person name="Earl A."/>
            <person name="Manson A."/>
            <person name="Gilmore M."/>
            <person name="Schwartman J."/>
            <person name="Shea T."/>
            <person name="Abouelleil A."/>
            <person name="Cao P."/>
            <person name="Chapman S."/>
            <person name="Cusick C."/>
            <person name="Young S."/>
            <person name="Neafsey D."/>
            <person name="Nusbaum C."/>
            <person name="Birren B."/>
        </authorList>
    </citation>
    <scope>NUCLEOTIDE SEQUENCE</scope>
    <source>
        <strain evidence="11">9E7_DIV0242</strain>
    </source>
</reference>
<evidence type="ECO:0000313" key="12">
    <source>
        <dbReference type="Proteomes" id="UP000195141"/>
    </source>
</evidence>
<dbReference type="EC" id="3.1.1.3" evidence="3"/>
<sequence>MKKKTMYHLLVGICLFVGIGLFQSEEVHGENKEPHIFVHGLVGFGPDELKPFPITYWGGFSTILGELNTKGYPSMEAVVSPFGSNWDRAVELYYYIKGGTVDYGAAHAQKHGHARYGRTYNGLYPQWDGQSKIHLIGHSQGGQTSRLLETLLREGSSEEQAFAAASGVEVSELFKGKKEWVHSITTLGTPHNGTRLADIAKPLISDLIYGLATATGSSSINIPYDFKMDQWGLRQQTGESNRAYMKRVLESNIWNNSQDVALHDLSIAGADTINQTTNLADNVYYFSFAGDATYRSGVSKNYLPSITMSPLFTIPSMILGKTGTTEWRANDGLVLVISATAPFTQKSKAADNIVEPGIWYVEPVIKGWDHIDFIGQDYLQAPLLRKSVRNFYEKIVLRNYTL</sequence>
<keyword evidence="7" id="KW-0442">Lipid degradation</keyword>
<dbReference type="InterPro" id="IPR029058">
    <property type="entry name" value="AB_hydrolase_fold"/>
</dbReference>
<dbReference type="Pfam" id="PF24708">
    <property type="entry name" value="Lip_C"/>
    <property type="match status" value="1"/>
</dbReference>
<evidence type="ECO:0000256" key="5">
    <source>
        <dbReference type="ARBA" id="ARBA00022729"/>
    </source>
</evidence>
<evidence type="ECO:0000256" key="6">
    <source>
        <dbReference type="ARBA" id="ARBA00022801"/>
    </source>
</evidence>
<evidence type="ECO:0000256" key="3">
    <source>
        <dbReference type="ARBA" id="ARBA00013279"/>
    </source>
</evidence>
<comment type="catalytic activity">
    <reaction evidence="1">
        <text>a triacylglycerol + H2O = a diacylglycerol + a fatty acid + H(+)</text>
        <dbReference type="Rhea" id="RHEA:12044"/>
        <dbReference type="ChEBI" id="CHEBI:15377"/>
        <dbReference type="ChEBI" id="CHEBI:15378"/>
        <dbReference type="ChEBI" id="CHEBI:17855"/>
        <dbReference type="ChEBI" id="CHEBI:18035"/>
        <dbReference type="ChEBI" id="CHEBI:28868"/>
        <dbReference type="EC" id="3.1.1.3"/>
    </reaction>
</comment>
<dbReference type="InterPro" id="IPR056304">
    <property type="entry name" value="Lip-like_C"/>
</dbReference>
<evidence type="ECO:0000313" key="11">
    <source>
        <dbReference type="EMBL" id="WYJ89431.1"/>
    </source>
</evidence>
<gene>
    <name evidence="11" type="ORF">A5888_001153</name>
    <name evidence="10" type="ORF">A5888_001168</name>
</gene>
<dbReference type="GO" id="GO:0016042">
    <property type="term" value="P:lipid catabolic process"/>
    <property type="evidence" value="ECO:0007669"/>
    <property type="project" value="UniProtKB-KW"/>
</dbReference>
<reference evidence="10" key="1">
    <citation type="submission" date="2017-05" db="EMBL/GenBank/DDBJ databases">
        <title>The Genome Sequence of Enterococcus sp. 9E7_DIV0242.</title>
        <authorList>
            <consortium name="The Broad Institute Genomics Platform"/>
            <consortium name="The Broad Institute Genomic Center for Infectious Diseases"/>
            <person name="Earl A."/>
            <person name="Manson A."/>
            <person name="Schwartman J."/>
            <person name="Gilmore M."/>
            <person name="Abouelleil A."/>
            <person name="Cao P."/>
            <person name="Chapman S."/>
            <person name="Cusick C."/>
            <person name="Shea T."/>
            <person name="Young S."/>
            <person name="Neafsey D."/>
            <person name="Nusbaum C."/>
            <person name="Birren B."/>
        </authorList>
    </citation>
    <scope>NUCLEOTIDE SEQUENCE [LARGE SCALE GENOMIC DNA]</scope>
    <source>
        <strain evidence="10">9E7_DIV0242</strain>
    </source>
</reference>
<dbReference type="AlphaFoldDB" id="A0A242KDV5"/>
<protein>
    <recommendedName>
        <fullName evidence="3">triacylglycerol lipase</fullName>
        <ecNumber evidence="3">3.1.1.3</ecNumber>
    </recommendedName>
</protein>
<evidence type="ECO:0000256" key="4">
    <source>
        <dbReference type="ARBA" id="ARBA00022525"/>
    </source>
</evidence>
<dbReference type="RefSeq" id="WP_086348233.1">
    <property type="nucleotide sequence ID" value="NZ_CP147247.1"/>
</dbReference>
<evidence type="ECO:0000256" key="8">
    <source>
        <dbReference type="ARBA" id="ARBA00023098"/>
    </source>
</evidence>
<organism evidence="10">
    <name type="scientific">Candidatus Enterococcus clewellii</name>
    <dbReference type="NCBI Taxonomy" id="1834193"/>
    <lineage>
        <taxon>Bacteria</taxon>
        <taxon>Bacillati</taxon>
        <taxon>Bacillota</taxon>
        <taxon>Bacilli</taxon>
        <taxon>Lactobacillales</taxon>
        <taxon>Enterococcaceae</taxon>
        <taxon>Enterococcus</taxon>
    </lineage>
</organism>
<evidence type="ECO:0000259" key="9">
    <source>
        <dbReference type="Pfam" id="PF24708"/>
    </source>
</evidence>
<evidence type="ECO:0000313" key="10">
    <source>
        <dbReference type="EMBL" id="OTP19351.1"/>
    </source>
</evidence>
<keyword evidence="6" id="KW-0378">Hydrolase</keyword>
<keyword evidence="5" id="KW-0732">Signal</keyword>
<evidence type="ECO:0000256" key="7">
    <source>
        <dbReference type="ARBA" id="ARBA00022963"/>
    </source>
</evidence>
<comment type="subcellular location">
    <subcellularLocation>
        <location evidence="2">Secreted</location>
    </subcellularLocation>
</comment>
<accession>A0A242KDV5</accession>
<keyword evidence="12" id="KW-1185">Reference proteome</keyword>
<dbReference type="EMBL" id="CP147247">
    <property type="protein sequence ID" value="WYJ89431.1"/>
    <property type="molecule type" value="Genomic_DNA"/>
</dbReference>
<name>A0A242KDV5_9ENTE</name>
<dbReference type="OrthoDB" id="2004167at2"/>
<dbReference type="Proteomes" id="UP000195141">
    <property type="component" value="Chromosome"/>
</dbReference>
<keyword evidence="8" id="KW-0443">Lipid metabolism</keyword>
<reference evidence="11" key="2">
    <citation type="submission" date="2017-05" db="EMBL/GenBank/DDBJ databases">
        <authorList>
            <consortium name="The Broad Institute Genomics Platform"/>
            <consortium name="The Broad Institute Genomic Center for Infectious Diseases"/>
            <person name="Earl A."/>
            <person name="Manson A."/>
            <person name="Schwartman J."/>
            <person name="Gilmore M."/>
            <person name="Abouelleil A."/>
            <person name="Cao P."/>
            <person name="Chapman S."/>
            <person name="Cusick C."/>
            <person name="Shea T."/>
            <person name="Young S."/>
            <person name="Neafsey D."/>
            <person name="Nusbaum C."/>
            <person name="Birren B."/>
        </authorList>
    </citation>
    <scope>NUCLEOTIDE SEQUENCE</scope>
    <source>
        <strain evidence="11">9E7_DIV0242</strain>
    </source>
</reference>
<dbReference type="EMBL" id="NGMM01000001">
    <property type="protein sequence ID" value="OTP19351.1"/>
    <property type="molecule type" value="Genomic_DNA"/>
</dbReference>
<dbReference type="Gene3D" id="3.40.50.1820">
    <property type="entry name" value="alpha/beta hydrolase"/>
    <property type="match status" value="1"/>
</dbReference>
<dbReference type="PANTHER" id="PTHR34043:SF3">
    <property type="entry name" value="ALPHA_BETA-HYDROLASES SUPERFAMILY PROTEIN"/>
    <property type="match status" value="1"/>
</dbReference>
<dbReference type="PANTHER" id="PTHR34043">
    <property type="entry name" value="ALPHA/BETA-HYDROLASES SUPERFAMILY PROTEIN"/>
    <property type="match status" value="1"/>
</dbReference>
<feature type="domain" description="Lipase-like C-terminal" evidence="9">
    <location>
        <begin position="31"/>
        <end position="396"/>
    </location>
</feature>
<evidence type="ECO:0000256" key="1">
    <source>
        <dbReference type="ARBA" id="ARBA00001024"/>
    </source>
</evidence>
<dbReference type="GO" id="GO:0005576">
    <property type="term" value="C:extracellular region"/>
    <property type="evidence" value="ECO:0007669"/>
    <property type="project" value="UniProtKB-SubCell"/>
</dbReference>
<dbReference type="SUPFAM" id="SSF53474">
    <property type="entry name" value="alpha/beta-Hydrolases"/>
    <property type="match status" value="1"/>
</dbReference>